<dbReference type="AlphaFoldDB" id="A0A0E9TJF8"/>
<sequence>MEIGAGIHNQGHIQQSLGGCPCISAFPTPLVPIYPH</sequence>
<reference evidence="1" key="2">
    <citation type="journal article" date="2015" name="Fish Shellfish Immunol.">
        <title>Early steps in the European eel (Anguilla anguilla)-Vibrio vulnificus interaction in the gills: Role of the RtxA13 toxin.</title>
        <authorList>
            <person name="Callol A."/>
            <person name="Pajuelo D."/>
            <person name="Ebbesson L."/>
            <person name="Teles M."/>
            <person name="MacKenzie S."/>
            <person name="Amaro C."/>
        </authorList>
    </citation>
    <scope>NUCLEOTIDE SEQUENCE</scope>
</reference>
<organism evidence="1">
    <name type="scientific">Anguilla anguilla</name>
    <name type="common">European freshwater eel</name>
    <name type="synonym">Muraena anguilla</name>
    <dbReference type="NCBI Taxonomy" id="7936"/>
    <lineage>
        <taxon>Eukaryota</taxon>
        <taxon>Metazoa</taxon>
        <taxon>Chordata</taxon>
        <taxon>Craniata</taxon>
        <taxon>Vertebrata</taxon>
        <taxon>Euteleostomi</taxon>
        <taxon>Actinopterygii</taxon>
        <taxon>Neopterygii</taxon>
        <taxon>Teleostei</taxon>
        <taxon>Anguilliformes</taxon>
        <taxon>Anguillidae</taxon>
        <taxon>Anguilla</taxon>
    </lineage>
</organism>
<reference evidence="1" key="1">
    <citation type="submission" date="2014-11" db="EMBL/GenBank/DDBJ databases">
        <authorList>
            <person name="Amaro Gonzalez C."/>
        </authorList>
    </citation>
    <scope>NUCLEOTIDE SEQUENCE</scope>
</reference>
<evidence type="ECO:0000313" key="1">
    <source>
        <dbReference type="EMBL" id="JAH52853.1"/>
    </source>
</evidence>
<accession>A0A0E9TJF8</accession>
<protein>
    <submittedName>
        <fullName evidence="1">Uncharacterized protein</fullName>
    </submittedName>
</protein>
<name>A0A0E9TJF8_ANGAN</name>
<proteinExistence type="predicted"/>
<dbReference type="EMBL" id="GBXM01055724">
    <property type="protein sequence ID" value="JAH52853.1"/>
    <property type="molecule type" value="Transcribed_RNA"/>
</dbReference>